<dbReference type="EC" id="2.7.1.-" evidence="2"/>
<dbReference type="GO" id="GO:0016740">
    <property type="term" value="F:transferase activity"/>
    <property type="evidence" value="ECO:0007669"/>
    <property type="project" value="UniProtKB-KW"/>
</dbReference>
<proteinExistence type="predicted"/>
<dbReference type="InterPro" id="IPR002575">
    <property type="entry name" value="Aminoglycoside_PTrfase"/>
</dbReference>
<organism evidence="2 3">
    <name type="scientific">Paenibacillus shunpengii</name>
    <dbReference type="NCBI Taxonomy" id="2054424"/>
    <lineage>
        <taxon>Bacteria</taxon>
        <taxon>Bacillati</taxon>
        <taxon>Bacillota</taxon>
        <taxon>Bacilli</taxon>
        <taxon>Bacillales</taxon>
        <taxon>Paenibacillaceae</taxon>
        <taxon>Paenibacillus</taxon>
    </lineage>
</organism>
<evidence type="ECO:0000313" key="2">
    <source>
        <dbReference type="EMBL" id="MFD2701002.1"/>
    </source>
</evidence>
<keyword evidence="2" id="KW-0808">Transferase</keyword>
<dbReference type="RefSeq" id="WP_379262113.1">
    <property type="nucleotide sequence ID" value="NZ_JBHUMJ010000002.1"/>
</dbReference>
<keyword evidence="3" id="KW-1185">Reference proteome</keyword>
<dbReference type="InterPro" id="IPR011009">
    <property type="entry name" value="Kinase-like_dom_sf"/>
</dbReference>
<dbReference type="SUPFAM" id="SSF56112">
    <property type="entry name" value="Protein kinase-like (PK-like)"/>
    <property type="match status" value="1"/>
</dbReference>
<dbReference type="Gene3D" id="3.90.1200.10">
    <property type="match status" value="1"/>
</dbReference>
<gene>
    <name evidence="2" type="ORF">ACFSVM_11035</name>
</gene>
<dbReference type="Pfam" id="PF01636">
    <property type="entry name" value="APH"/>
    <property type="match status" value="1"/>
</dbReference>
<evidence type="ECO:0000313" key="3">
    <source>
        <dbReference type="Proteomes" id="UP001597540"/>
    </source>
</evidence>
<dbReference type="EMBL" id="JBHUMJ010000002">
    <property type="protein sequence ID" value="MFD2701002.1"/>
    <property type="molecule type" value="Genomic_DNA"/>
</dbReference>
<name>A0ABW5SQ97_9BACL</name>
<sequence length="288" mass="32722">MCDMIGKLGKKIGEGGCAEVFEWEDDNKVIKLAKPNTSVTALRREFHHCQIAWDCGLPVPKPVELINVDGRSGVVFERIYGESIMERFINRTTEVAESNELTQKIEDYIDAKMTARLLFQIHSHSVLSLPCQRENIKNDILYSQHLTEHEKKSVIHHLDQLPMKQQLCHGDPNPGNILFRGNEAVIIDWNNASIGNPEADLAEYIIMIRYAILPPNLSKHTKNALDKTRESSIRVFIDEYERLSGIGYAEVESWIVPMAARKLAADGITEEEKSLLVTEIRRSLNKSM</sequence>
<accession>A0ABW5SQ97</accession>
<comment type="caution">
    <text evidence="2">The sequence shown here is derived from an EMBL/GenBank/DDBJ whole genome shotgun (WGS) entry which is preliminary data.</text>
</comment>
<dbReference type="Proteomes" id="UP001597540">
    <property type="component" value="Unassembled WGS sequence"/>
</dbReference>
<protein>
    <submittedName>
        <fullName evidence="2">Aminoglycoside phosphotransferase family protein</fullName>
        <ecNumber evidence="2">2.7.1.-</ecNumber>
    </submittedName>
</protein>
<feature type="domain" description="Aminoglycoside phosphotransferase" evidence="1">
    <location>
        <begin position="23"/>
        <end position="205"/>
    </location>
</feature>
<reference evidence="3" key="1">
    <citation type="journal article" date="2019" name="Int. J. Syst. Evol. Microbiol.">
        <title>The Global Catalogue of Microorganisms (GCM) 10K type strain sequencing project: providing services to taxonomists for standard genome sequencing and annotation.</title>
        <authorList>
            <consortium name="The Broad Institute Genomics Platform"/>
            <consortium name="The Broad Institute Genome Sequencing Center for Infectious Disease"/>
            <person name="Wu L."/>
            <person name="Ma J."/>
        </authorList>
    </citation>
    <scope>NUCLEOTIDE SEQUENCE [LARGE SCALE GENOMIC DNA]</scope>
    <source>
        <strain evidence="3">KCTC 33849</strain>
    </source>
</reference>
<evidence type="ECO:0000259" key="1">
    <source>
        <dbReference type="Pfam" id="PF01636"/>
    </source>
</evidence>